<feature type="transmembrane region" description="Helical" evidence="4">
    <location>
        <begin position="317"/>
        <end position="345"/>
    </location>
</feature>
<evidence type="ECO:0000256" key="2">
    <source>
        <dbReference type="ARBA" id="ARBA00023136"/>
    </source>
</evidence>
<keyword evidence="4" id="KW-1133">Transmembrane helix</keyword>
<evidence type="ECO:0000313" key="5">
    <source>
        <dbReference type="EMBL" id="RKN74946.1"/>
    </source>
</evidence>
<dbReference type="EMBL" id="RBAH01000023">
    <property type="protein sequence ID" value="RKN74946.1"/>
    <property type="molecule type" value="Genomic_DNA"/>
</dbReference>
<dbReference type="GO" id="GO:0009847">
    <property type="term" value="P:spore germination"/>
    <property type="evidence" value="ECO:0007669"/>
    <property type="project" value="InterPro"/>
</dbReference>
<evidence type="ECO:0000256" key="3">
    <source>
        <dbReference type="SAM" id="MobiDB-lite"/>
    </source>
</evidence>
<dbReference type="PANTHER" id="PTHR22550:SF5">
    <property type="entry name" value="LEUCINE ZIPPER PROTEIN 4"/>
    <property type="match status" value="1"/>
</dbReference>
<evidence type="ECO:0000256" key="4">
    <source>
        <dbReference type="SAM" id="Phobius"/>
    </source>
</evidence>
<keyword evidence="4" id="KW-0812">Transmembrane</keyword>
<dbReference type="AlphaFoldDB" id="A0A3B0BTJ1"/>
<keyword evidence="2 4" id="KW-0472">Membrane</keyword>
<gene>
    <name evidence="5" type="ORF">D7M11_25740</name>
</gene>
<dbReference type="PANTHER" id="PTHR22550">
    <property type="entry name" value="SPORE GERMINATION PROTEIN"/>
    <property type="match status" value="1"/>
</dbReference>
<dbReference type="RefSeq" id="WP_120750141.1">
    <property type="nucleotide sequence ID" value="NZ_RBAH01000023.1"/>
</dbReference>
<evidence type="ECO:0000256" key="1">
    <source>
        <dbReference type="ARBA" id="ARBA00005278"/>
    </source>
</evidence>
<feature type="region of interest" description="Disordered" evidence="3">
    <location>
        <begin position="119"/>
        <end position="139"/>
    </location>
</feature>
<dbReference type="InterPro" id="IPR050768">
    <property type="entry name" value="UPF0353/GerABKA_families"/>
</dbReference>
<feature type="transmembrane region" description="Helical" evidence="4">
    <location>
        <begin position="411"/>
        <end position="436"/>
    </location>
</feature>
<accession>A0A3B0BTJ1</accession>
<reference evidence="5 6" key="1">
    <citation type="journal article" date="2007" name="Int. J. Syst. Evol. Microbiol.">
        <title>Paenibacillus ginsengarvi sp. nov., isolated from soil from ginseng cultivation.</title>
        <authorList>
            <person name="Yoon M.H."/>
            <person name="Ten L.N."/>
            <person name="Im W.T."/>
        </authorList>
    </citation>
    <scope>NUCLEOTIDE SEQUENCE [LARGE SCALE GENOMIC DNA]</scope>
    <source>
        <strain evidence="5 6">KCTC 13059</strain>
    </source>
</reference>
<organism evidence="5 6">
    <name type="scientific">Paenibacillus ginsengarvi</name>
    <dbReference type="NCBI Taxonomy" id="400777"/>
    <lineage>
        <taxon>Bacteria</taxon>
        <taxon>Bacillati</taxon>
        <taxon>Bacillota</taxon>
        <taxon>Bacilli</taxon>
        <taxon>Bacillales</taxon>
        <taxon>Paenibacillaceae</taxon>
        <taxon>Paenibacillus</taxon>
    </lineage>
</organism>
<proteinExistence type="inferred from homology"/>
<dbReference type="Pfam" id="PF03323">
    <property type="entry name" value="GerA"/>
    <property type="match status" value="1"/>
</dbReference>
<dbReference type="OrthoDB" id="1726708at2"/>
<evidence type="ECO:0000313" key="6">
    <source>
        <dbReference type="Proteomes" id="UP000282311"/>
    </source>
</evidence>
<dbReference type="InterPro" id="IPR004995">
    <property type="entry name" value="Spore_Ger"/>
</dbReference>
<comment type="caution">
    <text evidence="5">The sequence shown here is derived from an EMBL/GenBank/DDBJ whole genome shotgun (WGS) entry which is preliminary data.</text>
</comment>
<dbReference type="GO" id="GO:0016020">
    <property type="term" value="C:membrane"/>
    <property type="evidence" value="ECO:0007669"/>
    <property type="project" value="InterPro"/>
</dbReference>
<protein>
    <submittedName>
        <fullName evidence="5">Spore germination protein</fullName>
    </submittedName>
</protein>
<name>A0A3B0BTJ1_9BACL</name>
<feature type="transmembrane region" description="Helical" evidence="4">
    <location>
        <begin position="286"/>
        <end position="305"/>
    </location>
</feature>
<comment type="similarity">
    <text evidence="1">Belongs to the GerABKA family.</text>
</comment>
<sequence>MNIALEDMNEHKFKELFARSHDIVIESVRFGPRERAHTIVLMYCTGMAESSHISKVVLPGLLAVMEQAETVTPEILGTNNSLLLRRVDETDWYEPFLLRLYTGDLVLFIESAGLLYTANTSMPPNRQPEESSTEVSVKGPRDAFTEDLKTNVALVRKRLLTHSLCCEIVTVGKRSHTSVALLYIDDIANPDLVQNARSKLDRVDIDGLISSGQLEEGLTDKGFSLFPLLEYIGRPDFIVDSLLRGRISLIVDGSPMALVAPANLTLILKSPEDVHFPSYYVAIERVLRLIGLTLAICFPGFYIAITSYNFDQIPFPLLATIASVRIGLPLSGPMDFFLMLGLFELLREAGVRLPKPVGQTVAVVGGLIVGDAAIRAGITSPATLVAVAISTMAMYTLVNQSLAGTVTLLRIMILIVSAAFGIFGFIVSLMALALYLSTLESFGVPYMAPISPPSLRDIYTAVKYKVSKVAKHRPAFLEPTDDTRRKGGPS</sequence>
<keyword evidence="6" id="KW-1185">Reference proteome</keyword>
<dbReference type="PIRSF" id="PIRSF005690">
    <property type="entry name" value="GerBA"/>
    <property type="match status" value="1"/>
</dbReference>
<feature type="transmembrane region" description="Helical" evidence="4">
    <location>
        <begin position="382"/>
        <end position="399"/>
    </location>
</feature>
<dbReference type="Proteomes" id="UP000282311">
    <property type="component" value="Unassembled WGS sequence"/>
</dbReference>